<evidence type="ECO:0000259" key="5">
    <source>
        <dbReference type="Pfam" id="PF00460"/>
    </source>
</evidence>
<dbReference type="GO" id="GO:0071978">
    <property type="term" value="P:bacterial-type flagellum-dependent swarming motility"/>
    <property type="evidence" value="ECO:0007669"/>
    <property type="project" value="TreeGrafter"/>
</dbReference>
<dbReference type="InterPro" id="IPR010930">
    <property type="entry name" value="Flg_bb/hook_C_dom"/>
</dbReference>
<organism evidence="7 8">
    <name type="scientific">Oleidesulfovibrio alaskensis (strain ATCC BAA-1058 / DSM 17464 / G20)</name>
    <name type="common">Desulfovibrio alaskensis</name>
    <dbReference type="NCBI Taxonomy" id="207559"/>
    <lineage>
        <taxon>Bacteria</taxon>
        <taxon>Pseudomonadati</taxon>
        <taxon>Thermodesulfobacteriota</taxon>
        <taxon>Desulfovibrionia</taxon>
        <taxon>Desulfovibrionales</taxon>
        <taxon>Desulfovibrionaceae</taxon>
        <taxon>Oleidesulfovibrio</taxon>
    </lineage>
</organism>
<reference evidence="7 8" key="1">
    <citation type="journal article" date="2011" name="J. Bacteriol.">
        <title>Complete genome sequence and updated annotation of Desulfovibrio alaskensis G20.</title>
        <authorList>
            <person name="Hauser L.J."/>
            <person name="Land M.L."/>
            <person name="Brown S.D."/>
            <person name="Larimer F."/>
            <person name="Keller K.L."/>
            <person name="Rapp-Giles B.J."/>
            <person name="Price M.N."/>
            <person name="Lin M."/>
            <person name="Bruce D.C."/>
            <person name="Detter J.C."/>
            <person name="Tapia R."/>
            <person name="Han C.S."/>
            <person name="Goodwin L.A."/>
            <person name="Cheng J.F."/>
            <person name="Pitluck S."/>
            <person name="Copeland A."/>
            <person name="Lucas S."/>
            <person name="Nolan M."/>
            <person name="Lapidus A.L."/>
            <person name="Palumbo A.V."/>
            <person name="Wall J.D."/>
        </authorList>
    </citation>
    <scope>NUCLEOTIDE SEQUENCE [LARGE SCALE GENOMIC DNA]</scope>
    <source>
        <strain evidence="8">ATCC BAA 1058 / DSM 17464 / G20</strain>
    </source>
</reference>
<protein>
    <submittedName>
        <fullName evidence="7">Flagellar basal body rod protein</fullName>
    </submittedName>
</protein>
<feature type="compositionally biased region" description="Basic and acidic residues" evidence="4">
    <location>
        <begin position="57"/>
        <end position="69"/>
    </location>
</feature>
<dbReference type="Proteomes" id="UP000002710">
    <property type="component" value="Chromosome"/>
</dbReference>
<dbReference type="KEGG" id="dde:Dde_2958"/>
<dbReference type="AlphaFoldDB" id="Q30X44"/>
<feature type="domain" description="Flagellar basal-body/hook protein C-terminal" evidence="6">
    <location>
        <begin position="85"/>
        <end position="119"/>
    </location>
</feature>
<name>Q30X44_OLEA2</name>
<dbReference type="InterPro" id="IPR019776">
    <property type="entry name" value="Flagellar_basal_body_rod_CS"/>
</dbReference>
<evidence type="ECO:0000313" key="7">
    <source>
        <dbReference type="EMBL" id="ABB39752.1"/>
    </source>
</evidence>
<dbReference type="STRING" id="207559.Dde_2958"/>
<comment type="similarity">
    <text evidence="2">Belongs to the flagella basal body rod proteins family.</text>
</comment>
<evidence type="ECO:0000313" key="8">
    <source>
        <dbReference type="Proteomes" id="UP000002710"/>
    </source>
</evidence>
<keyword evidence="7" id="KW-0966">Cell projection</keyword>
<dbReference type="EMBL" id="CP000112">
    <property type="protein sequence ID" value="ABB39752.1"/>
    <property type="molecule type" value="Genomic_DNA"/>
</dbReference>
<feature type="domain" description="Flagellar basal body rod protein N-terminal" evidence="5">
    <location>
        <begin position="8"/>
        <end position="33"/>
    </location>
</feature>
<evidence type="ECO:0000256" key="4">
    <source>
        <dbReference type="SAM" id="MobiDB-lite"/>
    </source>
</evidence>
<keyword evidence="8" id="KW-1185">Reference proteome</keyword>
<dbReference type="Pfam" id="PF00460">
    <property type="entry name" value="Flg_bb_rod"/>
    <property type="match status" value="1"/>
</dbReference>
<evidence type="ECO:0000256" key="3">
    <source>
        <dbReference type="ARBA" id="ARBA00023143"/>
    </source>
</evidence>
<dbReference type="PROSITE" id="PS00588">
    <property type="entry name" value="FLAGELLA_BB_ROD"/>
    <property type="match status" value="1"/>
</dbReference>
<dbReference type="GO" id="GO:0009425">
    <property type="term" value="C:bacterial-type flagellum basal body"/>
    <property type="evidence" value="ECO:0007669"/>
    <property type="project" value="UniProtKB-SubCell"/>
</dbReference>
<keyword evidence="7" id="KW-0282">Flagellum</keyword>
<feature type="region of interest" description="Disordered" evidence="4">
    <location>
        <begin position="57"/>
        <end position="87"/>
    </location>
</feature>
<keyword evidence="7" id="KW-0969">Cilium</keyword>
<dbReference type="Pfam" id="PF06429">
    <property type="entry name" value="Flg_bbr_C"/>
    <property type="match status" value="1"/>
</dbReference>
<dbReference type="PANTHER" id="PTHR30435">
    <property type="entry name" value="FLAGELLAR PROTEIN"/>
    <property type="match status" value="1"/>
</dbReference>
<keyword evidence="3" id="KW-0975">Bacterial flagellum</keyword>
<gene>
    <name evidence="7" type="ordered locus">Dde_2958</name>
</gene>
<proteinExistence type="inferred from homology"/>
<evidence type="ECO:0000256" key="1">
    <source>
        <dbReference type="ARBA" id="ARBA00004117"/>
    </source>
</evidence>
<dbReference type="HOGENOM" id="CLU_131404_0_0_7"/>
<dbReference type="eggNOG" id="COG4786">
    <property type="taxonomic scope" value="Bacteria"/>
</dbReference>
<comment type="subcellular location">
    <subcellularLocation>
        <location evidence="1">Bacterial flagellum basal body</location>
    </subcellularLocation>
</comment>
<evidence type="ECO:0000259" key="6">
    <source>
        <dbReference type="Pfam" id="PF06429"/>
    </source>
</evidence>
<accession>Q30X44</accession>
<dbReference type="RefSeq" id="WP_011368730.1">
    <property type="nucleotide sequence ID" value="NC_007519.1"/>
</dbReference>
<dbReference type="PANTHER" id="PTHR30435:SF12">
    <property type="entry name" value="FLAGELLAR BASAL BODY ROD PROTEIN FLGB"/>
    <property type="match status" value="1"/>
</dbReference>
<sequence>MRIESNLQALNAFSMRQAVTADNIANASTDGFRSREVVLETGPQDQGVQVADIRRRQESQAMDELRREQALNAETHGAQEPAAPSDTDLVRESVTMMENQRAYEANAAAIRAQDEMTGTFIDEMV</sequence>
<evidence type="ECO:0000256" key="2">
    <source>
        <dbReference type="ARBA" id="ARBA00009677"/>
    </source>
</evidence>
<dbReference type="InterPro" id="IPR001444">
    <property type="entry name" value="Flag_bb_rod_N"/>
</dbReference>